<reference evidence="2" key="1">
    <citation type="submission" date="2025-08" db="UniProtKB">
        <authorList>
            <consortium name="RefSeq"/>
        </authorList>
    </citation>
    <scope>IDENTIFICATION</scope>
</reference>
<gene>
    <name evidence="2" type="primary">Rwdd3</name>
</gene>
<dbReference type="RefSeq" id="XP_073907043.1">
    <property type="nucleotide sequence ID" value="XM_074050942.1"/>
</dbReference>
<accession>A0AC58KQ88</accession>
<organism evidence="1 2">
    <name type="scientific">Castor canadensis</name>
    <name type="common">American beaver</name>
    <dbReference type="NCBI Taxonomy" id="51338"/>
    <lineage>
        <taxon>Eukaryota</taxon>
        <taxon>Metazoa</taxon>
        <taxon>Chordata</taxon>
        <taxon>Craniata</taxon>
        <taxon>Vertebrata</taxon>
        <taxon>Euteleostomi</taxon>
        <taxon>Mammalia</taxon>
        <taxon>Eutheria</taxon>
        <taxon>Euarchontoglires</taxon>
        <taxon>Glires</taxon>
        <taxon>Rodentia</taxon>
        <taxon>Castorimorpha</taxon>
        <taxon>Castoridae</taxon>
        <taxon>Castor</taxon>
    </lineage>
</organism>
<keyword evidence="1" id="KW-1185">Reference proteome</keyword>
<name>A0AC58KQ88_CASCN</name>
<dbReference type="Proteomes" id="UP001732720">
    <property type="component" value="Chromosome 12"/>
</dbReference>
<evidence type="ECO:0000313" key="2">
    <source>
        <dbReference type="RefSeq" id="XP_073907043.1"/>
    </source>
</evidence>
<sequence>MAELVREELQALAAIFCGPHEWEVLSRSETDGTVFRILTRAQGLLDADTPLELVFHLPVHYPSCPPRVAVNSEPLTRAQCAAVEERMLEQAQSLLMGPMVHELVLWVQQNLRHILDQPETGGGRQKCAVSASAATAGDGLWLTLLHLDHMRARGKYVRTVQKWAADLGLTGRLMFLGRTILILLQGERNNIKVPKDYLVLQKSSKVDVDSSGRKCKEKMLSVLFDSEAQREHRRYRTRGRWRRGGLRILALMALSCTAGFWSSRSRSILHWTSCERSLRQPGSPGSSPKFWGC</sequence>
<proteinExistence type="predicted"/>
<protein>
    <submittedName>
        <fullName evidence="2">RWD domain-containing protein 3 isoform X1</fullName>
    </submittedName>
</protein>
<evidence type="ECO:0000313" key="1">
    <source>
        <dbReference type="Proteomes" id="UP001732720"/>
    </source>
</evidence>